<dbReference type="Gene3D" id="1.10.1740.10">
    <property type="match status" value="1"/>
</dbReference>
<gene>
    <name evidence="3" type="ORF">CVS30_06065</name>
</gene>
<dbReference type="SUPFAM" id="SSF88946">
    <property type="entry name" value="Sigma2 domain of RNA polymerase sigma factors"/>
    <property type="match status" value="1"/>
</dbReference>
<keyword evidence="4" id="KW-1185">Reference proteome</keyword>
<reference evidence="3 4" key="1">
    <citation type="submission" date="2018-05" db="EMBL/GenBank/DDBJ databases">
        <title>Genetic diversity of glacier-inhabiting Cryobacterium bacteria in China and description of Cryobacterium mengkeensis sp. nov. and Arthrobacter glacialis sp. nov.</title>
        <authorList>
            <person name="Liu Q."/>
            <person name="Xin Y.-H."/>
        </authorList>
    </citation>
    <scope>NUCLEOTIDE SEQUENCE [LARGE SCALE GENOMIC DNA]</scope>
    <source>
        <strain evidence="3 4">B7</strain>
    </source>
</reference>
<dbReference type="InterPro" id="IPR013325">
    <property type="entry name" value="RNA_pol_sigma_r2"/>
</dbReference>
<accession>A0A2V5ISI3</accession>
<evidence type="ECO:0000256" key="1">
    <source>
        <dbReference type="SAM" id="MobiDB-lite"/>
    </source>
</evidence>
<dbReference type="GO" id="GO:0006352">
    <property type="term" value="P:DNA-templated transcription initiation"/>
    <property type="evidence" value="ECO:0007669"/>
    <property type="project" value="InterPro"/>
</dbReference>
<dbReference type="OrthoDB" id="4906898at2"/>
<proteinExistence type="predicted"/>
<name>A0A2V5ISI3_9MICC</name>
<dbReference type="AlphaFoldDB" id="A0A2V5ISI3"/>
<feature type="domain" description="RNA polymerase sigma-70 region 2" evidence="2">
    <location>
        <begin position="42"/>
        <end position="108"/>
    </location>
</feature>
<dbReference type="InterPro" id="IPR007627">
    <property type="entry name" value="RNA_pol_sigma70_r2"/>
</dbReference>
<organism evidence="3 4">
    <name type="scientific">Arthrobacter psychrolactophilus</name>
    <dbReference type="NCBI Taxonomy" id="92442"/>
    <lineage>
        <taxon>Bacteria</taxon>
        <taxon>Bacillati</taxon>
        <taxon>Actinomycetota</taxon>
        <taxon>Actinomycetes</taxon>
        <taxon>Micrococcales</taxon>
        <taxon>Micrococcaceae</taxon>
        <taxon>Arthrobacter</taxon>
    </lineage>
</organism>
<evidence type="ECO:0000259" key="2">
    <source>
        <dbReference type="Pfam" id="PF04542"/>
    </source>
</evidence>
<dbReference type="EMBL" id="QJVC01000003">
    <property type="protein sequence ID" value="PYI39509.1"/>
    <property type="molecule type" value="Genomic_DNA"/>
</dbReference>
<evidence type="ECO:0000313" key="4">
    <source>
        <dbReference type="Proteomes" id="UP000247980"/>
    </source>
</evidence>
<sequence>MVKMMDIKSRESQSQIRNISIDVALERPSVPDIPIDQLMLAVENVRPFVRARLLRIGHVDDVDDVMQDVRVAAWEGLVKQRYRQLPGITFGAWVQGIAVHLCADHIRRTLAHPWMSLNADPEVSPVAPVDFAATESGERVAEHEWAIEVLATVREHVTAETWELAVQCLTAPRERHPGHKPGWDERKGWQAVTALRQTATTVRAAMDVEPATLCDTATVIATAVCCLPTVLLQVVAERLVLTGVRGADRAAKIAELSAETGLRANYLEGRISYARKLYAAALEVLEHAAAKQPASQPATSSSLTSAALQHMS</sequence>
<dbReference type="GO" id="GO:0003700">
    <property type="term" value="F:DNA-binding transcription factor activity"/>
    <property type="evidence" value="ECO:0007669"/>
    <property type="project" value="InterPro"/>
</dbReference>
<feature type="region of interest" description="Disordered" evidence="1">
    <location>
        <begin position="293"/>
        <end position="312"/>
    </location>
</feature>
<protein>
    <recommendedName>
        <fullName evidence="2">RNA polymerase sigma-70 region 2 domain-containing protein</fullName>
    </recommendedName>
</protein>
<comment type="caution">
    <text evidence="3">The sequence shown here is derived from an EMBL/GenBank/DDBJ whole genome shotgun (WGS) entry which is preliminary data.</text>
</comment>
<evidence type="ECO:0000313" key="3">
    <source>
        <dbReference type="EMBL" id="PYI39509.1"/>
    </source>
</evidence>
<dbReference type="Pfam" id="PF04542">
    <property type="entry name" value="Sigma70_r2"/>
    <property type="match status" value="1"/>
</dbReference>
<dbReference type="Proteomes" id="UP000247980">
    <property type="component" value="Unassembled WGS sequence"/>
</dbReference>